<dbReference type="SUPFAM" id="SSF56496">
    <property type="entry name" value="Fibrinogen C-terminal domain-like"/>
    <property type="match status" value="1"/>
</dbReference>
<proteinExistence type="predicted"/>
<dbReference type="RefSeq" id="XP_005108417.1">
    <property type="nucleotide sequence ID" value="XM_005108360.3"/>
</dbReference>
<dbReference type="Gene3D" id="3.90.215.10">
    <property type="entry name" value="Gamma Fibrinogen, chain A, domain 1"/>
    <property type="match status" value="1"/>
</dbReference>
<accession>A0ABM0K4B2</accession>
<dbReference type="InterPro" id="IPR002181">
    <property type="entry name" value="Fibrinogen_a/b/g_C_dom"/>
</dbReference>
<dbReference type="GeneID" id="101859270"/>
<dbReference type="SMART" id="SM00186">
    <property type="entry name" value="FBG"/>
    <property type="match status" value="1"/>
</dbReference>
<dbReference type="Pfam" id="PF00147">
    <property type="entry name" value="Fibrinogen_C"/>
    <property type="match status" value="1"/>
</dbReference>
<dbReference type="CDD" id="cd00087">
    <property type="entry name" value="FReD"/>
    <property type="match status" value="1"/>
</dbReference>
<dbReference type="PANTHER" id="PTHR19143">
    <property type="entry name" value="FIBRINOGEN/TENASCIN/ANGIOPOEITIN"/>
    <property type="match status" value="1"/>
</dbReference>
<organism evidence="2 3">
    <name type="scientific">Aplysia californica</name>
    <name type="common">California sea hare</name>
    <dbReference type="NCBI Taxonomy" id="6500"/>
    <lineage>
        <taxon>Eukaryota</taxon>
        <taxon>Metazoa</taxon>
        <taxon>Spiralia</taxon>
        <taxon>Lophotrochozoa</taxon>
        <taxon>Mollusca</taxon>
        <taxon>Gastropoda</taxon>
        <taxon>Heterobranchia</taxon>
        <taxon>Euthyneura</taxon>
        <taxon>Tectipleura</taxon>
        <taxon>Aplysiida</taxon>
        <taxon>Aplysioidea</taxon>
        <taxon>Aplysiidae</taxon>
        <taxon>Aplysia</taxon>
    </lineage>
</organism>
<sequence length="179" mass="20647">MMTGLTNWRNVLLCLQRRASGDVDFYRGWTEYKNGFGNLNGNFWFGLEKIHQLTNQGRYQLRIDLKYKGKYYYASYKNFSLSGESENYKIHVSGFSGNVKDSMAAHNGQQFSTKDRDNDQATFSCATKYHGAWWYKYCHQVHLNGVWGSTVLAKGLNWASLTGWTNSVSFSEMKIRPNA</sequence>
<dbReference type="InterPro" id="IPR050373">
    <property type="entry name" value="Fibrinogen_C-term_domain"/>
</dbReference>
<evidence type="ECO:0000313" key="2">
    <source>
        <dbReference type="Proteomes" id="UP000694888"/>
    </source>
</evidence>
<feature type="domain" description="Fibrinogen C-terminal" evidence="1">
    <location>
        <begin position="1"/>
        <end position="179"/>
    </location>
</feature>
<dbReference type="InterPro" id="IPR036056">
    <property type="entry name" value="Fibrinogen-like_C"/>
</dbReference>
<dbReference type="PROSITE" id="PS51406">
    <property type="entry name" value="FIBRINOGEN_C_2"/>
    <property type="match status" value="1"/>
</dbReference>
<gene>
    <name evidence="3" type="primary">LOC101859270</name>
</gene>
<dbReference type="Proteomes" id="UP000694888">
    <property type="component" value="Unplaced"/>
</dbReference>
<evidence type="ECO:0000259" key="1">
    <source>
        <dbReference type="PROSITE" id="PS51406"/>
    </source>
</evidence>
<dbReference type="InterPro" id="IPR014716">
    <property type="entry name" value="Fibrinogen_a/b/g_C_1"/>
</dbReference>
<name>A0ABM0K4B2_APLCA</name>
<protein>
    <submittedName>
        <fullName evidence="3">Ficolin-2</fullName>
    </submittedName>
</protein>
<dbReference type="PANTHER" id="PTHR19143:SF458">
    <property type="entry name" value="FIBRINOGEN C-TERMINAL DOMAIN-CONTAINING PROTEIN-RELATED"/>
    <property type="match status" value="1"/>
</dbReference>
<evidence type="ECO:0000313" key="3">
    <source>
        <dbReference type="RefSeq" id="XP_005108417.1"/>
    </source>
</evidence>
<keyword evidence="2" id="KW-1185">Reference proteome</keyword>
<reference evidence="3" key="1">
    <citation type="submission" date="2025-08" db="UniProtKB">
        <authorList>
            <consortium name="RefSeq"/>
        </authorList>
    </citation>
    <scope>IDENTIFICATION</scope>
</reference>